<dbReference type="GO" id="GO:0016747">
    <property type="term" value="F:acyltransferase activity, transferring groups other than amino-acyl groups"/>
    <property type="evidence" value="ECO:0007669"/>
    <property type="project" value="InterPro"/>
</dbReference>
<dbReference type="Pfam" id="PF13302">
    <property type="entry name" value="Acetyltransf_3"/>
    <property type="match status" value="1"/>
</dbReference>
<name>A0A917V323_9HYPH</name>
<keyword evidence="3" id="KW-1185">Reference proteome</keyword>
<organism evidence="2 3">
    <name type="scientific">Salinarimonas ramus</name>
    <dbReference type="NCBI Taxonomy" id="690164"/>
    <lineage>
        <taxon>Bacteria</taxon>
        <taxon>Pseudomonadati</taxon>
        <taxon>Pseudomonadota</taxon>
        <taxon>Alphaproteobacteria</taxon>
        <taxon>Hyphomicrobiales</taxon>
        <taxon>Salinarimonadaceae</taxon>
        <taxon>Salinarimonas</taxon>
    </lineage>
</organism>
<dbReference type="InterPro" id="IPR051531">
    <property type="entry name" value="N-acetyltransferase"/>
</dbReference>
<evidence type="ECO:0000259" key="1">
    <source>
        <dbReference type="PROSITE" id="PS51186"/>
    </source>
</evidence>
<dbReference type="SUPFAM" id="SSF55729">
    <property type="entry name" value="Acyl-CoA N-acyltransferases (Nat)"/>
    <property type="match status" value="1"/>
</dbReference>
<protein>
    <submittedName>
        <fullName evidence="2">N-acetyltransferase</fullName>
    </submittedName>
</protein>
<dbReference type="PANTHER" id="PTHR43792">
    <property type="entry name" value="GNAT FAMILY, PUTATIVE (AFU_ORTHOLOGUE AFUA_3G00765)-RELATED-RELATED"/>
    <property type="match status" value="1"/>
</dbReference>
<dbReference type="RefSeq" id="WP_244645245.1">
    <property type="nucleotide sequence ID" value="NZ_BMMF01000005.1"/>
</dbReference>
<dbReference type="InterPro" id="IPR016181">
    <property type="entry name" value="Acyl_CoA_acyltransferase"/>
</dbReference>
<reference evidence="2 3" key="1">
    <citation type="journal article" date="2014" name="Int. J. Syst. Evol. Microbiol.">
        <title>Complete genome sequence of Corynebacterium casei LMG S-19264T (=DSM 44701T), isolated from a smear-ripened cheese.</title>
        <authorList>
            <consortium name="US DOE Joint Genome Institute (JGI-PGF)"/>
            <person name="Walter F."/>
            <person name="Albersmeier A."/>
            <person name="Kalinowski J."/>
            <person name="Ruckert C."/>
        </authorList>
    </citation>
    <scope>NUCLEOTIDE SEQUENCE [LARGE SCALE GENOMIC DNA]</scope>
    <source>
        <strain evidence="2 3">CGMCC 1.9161</strain>
    </source>
</reference>
<dbReference type="PROSITE" id="PS51186">
    <property type="entry name" value="GNAT"/>
    <property type="match status" value="1"/>
</dbReference>
<dbReference type="AlphaFoldDB" id="A0A917V323"/>
<accession>A0A917V323</accession>
<feature type="domain" description="N-acetyltransferase" evidence="1">
    <location>
        <begin position="27"/>
        <end position="184"/>
    </location>
</feature>
<evidence type="ECO:0000313" key="2">
    <source>
        <dbReference type="EMBL" id="GGK32728.1"/>
    </source>
</evidence>
<gene>
    <name evidence="2" type="ORF">GCM10011322_19270</name>
</gene>
<evidence type="ECO:0000313" key="3">
    <source>
        <dbReference type="Proteomes" id="UP000600449"/>
    </source>
</evidence>
<dbReference type="PANTHER" id="PTHR43792:SF16">
    <property type="entry name" value="N-ACETYLTRANSFERASE DOMAIN-CONTAINING PROTEIN"/>
    <property type="match status" value="1"/>
</dbReference>
<comment type="caution">
    <text evidence="2">The sequence shown here is derived from an EMBL/GenBank/DDBJ whole genome shotgun (WGS) entry which is preliminary data.</text>
</comment>
<dbReference type="InterPro" id="IPR000182">
    <property type="entry name" value="GNAT_dom"/>
</dbReference>
<dbReference type="Gene3D" id="3.40.630.30">
    <property type="match status" value="1"/>
</dbReference>
<dbReference type="Proteomes" id="UP000600449">
    <property type="component" value="Unassembled WGS sequence"/>
</dbReference>
<sequence length="190" mass="20653">MSALPEMDGVLASAAPVIVPRIETARLVLRGFREDDLDALAAFYADEQAAHYVGGPRGRDDAWRLMAMQVGAWQLRGYGQFCVADKASDAYLGWCGVSRPEGWPEPELGYAFAPAAHGRGLATEAARAARDFAYRTIGLTTLVSYIDPDNLPSRRLAERLGAVPEGRQIDLRGSMVDVWRHPGPAELAGR</sequence>
<proteinExistence type="predicted"/>
<dbReference type="EMBL" id="BMMF01000005">
    <property type="protein sequence ID" value="GGK32728.1"/>
    <property type="molecule type" value="Genomic_DNA"/>
</dbReference>